<evidence type="ECO:0000256" key="6">
    <source>
        <dbReference type="ARBA" id="ARBA00023306"/>
    </source>
</evidence>
<dbReference type="NCBIfam" id="TIGR02209">
    <property type="entry name" value="ftsL_broad"/>
    <property type="match status" value="1"/>
</dbReference>
<keyword evidence="1 7" id="KW-1003">Cell membrane</keyword>
<evidence type="ECO:0000256" key="7">
    <source>
        <dbReference type="HAMAP-Rule" id="MF_00910"/>
    </source>
</evidence>
<dbReference type="InterPro" id="IPR007060">
    <property type="entry name" value="FtsL/DivIC"/>
</dbReference>
<dbReference type="EMBL" id="ALPT02000039">
    <property type="protein sequence ID" value="KGA97019.1"/>
    <property type="molecule type" value="Genomic_DNA"/>
</dbReference>
<organism evidence="9 11">
    <name type="scientific">Alkalihalobacillus alcalophilus ATCC 27647 = CGMCC 1.3604</name>
    <dbReference type="NCBI Taxonomy" id="1218173"/>
    <lineage>
        <taxon>Bacteria</taxon>
        <taxon>Bacillati</taxon>
        <taxon>Bacillota</taxon>
        <taxon>Bacilli</taxon>
        <taxon>Bacillales</taxon>
        <taxon>Bacillaceae</taxon>
        <taxon>Alkalihalobacillus</taxon>
    </lineage>
</organism>
<dbReference type="GO" id="GO:0005886">
    <property type="term" value="C:plasma membrane"/>
    <property type="evidence" value="ECO:0007669"/>
    <property type="project" value="UniProtKB-SubCell"/>
</dbReference>
<keyword evidence="5 7" id="KW-0472">Membrane</keyword>
<gene>
    <name evidence="7" type="primary">ftsL</name>
    <name evidence="10" type="ORF">AJ85_06895</name>
    <name evidence="9" type="ORF">BALCAV_0212710</name>
</gene>
<dbReference type="GO" id="GO:0043093">
    <property type="term" value="P:FtsZ-dependent cytokinesis"/>
    <property type="evidence" value="ECO:0007669"/>
    <property type="project" value="UniProtKB-UniRule"/>
</dbReference>
<dbReference type="Pfam" id="PF04977">
    <property type="entry name" value="DivIC"/>
    <property type="match status" value="1"/>
</dbReference>
<evidence type="ECO:0000256" key="2">
    <source>
        <dbReference type="ARBA" id="ARBA00022618"/>
    </source>
</evidence>
<accession>A0A094WGX2</accession>
<name>A0A094WGX2_ALKAL</name>
<evidence type="ECO:0000313" key="9">
    <source>
        <dbReference type="EMBL" id="KGA97019.1"/>
    </source>
</evidence>
<dbReference type="InterPro" id="IPR011922">
    <property type="entry name" value="Cell_div_FtsL"/>
</dbReference>
<dbReference type="HAMAP" id="MF_00910">
    <property type="entry name" value="FtsL"/>
    <property type="match status" value="1"/>
</dbReference>
<reference evidence="9 11" key="1">
    <citation type="journal article" date="2014" name="Genome Announc.">
        <title>Draft Genome Sequence of Bacillus alcalophilus AV1934, a Classic Alkaliphile Isolated from Human Feces in 1934.</title>
        <authorList>
            <person name="Attie O."/>
            <person name="Jayaprakash A."/>
            <person name="Shah H."/>
            <person name="Paulsen I.T."/>
            <person name="Morino M."/>
            <person name="Takahashi Y."/>
            <person name="Narumi I."/>
            <person name="Sachidanandam R."/>
            <person name="Satoh K."/>
            <person name="Ito M."/>
            <person name="Krulwich T.A."/>
        </authorList>
    </citation>
    <scope>NUCLEOTIDE SEQUENCE [LARGE SCALE GENOMIC DNA]</scope>
    <source>
        <strain evidence="9 11">AV1934</strain>
    </source>
</reference>
<keyword evidence="2 7" id="KW-0132">Cell division</keyword>
<evidence type="ECO:0000256" key="5">
    <source>
        <dbReference type="ARBA" id="ARBA00023136"/>
    </source>
</evidence>
<reference evidence="10 12" key="2">
    <citation type="submission" date="2014-01" db="EMBL/GenBank/DDBJ databases">
        <title>Draft genome sequencing of Bacillus alcalophilus CGMCC 1.3604.</title>
        <authorList>
            <person name="Yang J."/>
            <person name="Diao L."/>
            <person name="Yang S."/>
        </authorList>
    </citation>
    <scope>NUCLEOTIDE SEQUENCE [LARGE SCALE GENOMIC DNA]</scope>
    <source>
        <strain evidence="10 12">CGMCC 1.3604</strain>
    </source>
</reference>
<proteinExistence type="inferred from homology"/>
<comment type="similarity">
    <text evidence="7">Belongs to the FtsL family.</text>
</comment>
<dbReference type="eggNOG" id="COG4839">
    <property type="taxonomic scope" value="Bacteria"/>
</dbReference>
<dbReference type="STRING" id="1218173.BALCAV_0212710"/>
<evidence type="ECO:0000313" key="12">
    <source>
        <dbReference type="Proteomes" id="UP000297014"/>
    </source>
</evidence>
<dbReference type="OrthoDB" id="2989137at2"/>
<evidence type="ECO:0000313" key="11">
    <source>
        <dbReference type="Proteomes" id="UP000002754"/>
    </source>
</evidence>
<comment type="function">
    <text evidence="7">Essential cell division protein.</text>
</comment>
<keyword evidence="4 7" id="KW-1133">Transmembrane helix</keyword>
<dbReference type="AlphaFoldDB" id="A0A094WGX2"/>
<dbReference type="GO" id="GO:0032153">
    <property type="term" value="C:cell division site"/>
    <property type="evidence" value="ECO:0007669"/>
    <property type="project" value="UniProtKB-UniRule"/>
</dbReference>
<protein>
    <recommendedName>
        <fullName evidence="7 8">Cell division protein FtsL</fullName>
    </recommendedName>
</protein>
<comment type="subcellular location">
    <subcellularLocation>
        <location evidence="7">Cell membrane</location>
        <topology evidence="7">Single-pass type II membrane protein</topology>
    </subcellularLocation>
    <text evidence="7">Localizes to the division septum where it forms a ring structure.</text>
</comment>
<keyword evidence="11" id="KW-1185">Reference proteome</keyword>
<evidence type="ECO:0000256" key="3">
    <source>
        <dbReference type="ARBA" id="ARBA00022692"/>
    </source>
</evidence>
<dbReference type="RefSeq" id="WP_003324271.1">
    <property type="nucleotide sequence ID" value="NZ_ALPT02000039.1"/>
</dbReference>
<keyword evidence="3 7" id="KW-0812">Transmembrane</keyword>
<evidence type="ECO:0000256" key="1">
    <source>
        <dbReference type="ARBA" id="ARBA00022475"/>
    </source>
</evidence>
<dbReference type="EMBL" id="JALP01000089">
    <property type="protein sequence ID" value="THG91112.1"/>
    <property type="molecule type" value="Genomic_DNA"/>
</dbReference>
<evidence type="ECO:0000256" key="8">
    <source>
        <dbReference type="NCBIfam" id="TIGR02209"/>
    </source>
</evidence>
<feature type="transmembrane region" description="Helical" evidence="7">
    <location>
        <begin position="37"/>
        <end position="58"/>
    </location>
</feature>
<keyword evidence="6 7" id="KW-0131">Cell cycle</keyword>
<dbReference type="Proteomes" id="UP000297014">
    <property type="component" value="Unassembled WGS sequence"/>
</dbReference>
<evidence type="ECO:0000313" key="10">
    <source>
        <dbReference type="EMBL" id="THG91112.1"/>
    </source>
</evidence>
<evidence type="ECO:0000256" key="4">
    <source>
        <dbReference type="ARBA" id="ARBA00022989"/>
    </source>
</evidence>
<comment type="caution">
    <text evidence="9">The sequence shown here is derived from an EMBL/GenBank/DDBJ whole genome shotgun (WGS) entry which is preliminary data.</text>
</comment>
<dbReference type="Proteomes" id="UP000002754">
    <property type="component" value="Unassembled WGS sequence"/>
</dbReference>
<sequence>MSMVARNIQHQQEPLQPQRKKKVIRHVRHTVTKGERVIIALMAAAVFLVAAFIVNNYVELYKTNTEIQGLQQQVSNQTEINAGLSLQVDEYSNPERIIEKAKEMGMTFQGDQVKAVQPQN</sequence>